<gene>
    <name evidence="11" type="ORF">ABVT42_18815</name>
</gene>
<dbReference type="SUPFAM" id="SSF53187">
    <property type="entry name" value="Zn-dependent exopeptidases"/>
    <property type="match status" value="1"/>
</dbReference>
<feature type="compositionally biased region" description="Pro residues" evidence="7">
    <location>
        <begin position="533"/>
        <end position="543"/>
    </location>
</feature>
<protein>
    <submittedName>
        <fullName evidence="11">M20/M25/M40 family metallo-hydrolase</fullName>
    </submittedName>
</protein>
<feature type="region of interest" description="Disordered" evidence="7">
    <location>
        <begin position="644"/>
        <end position="671"/>
    </location>
</feature>
<feature type="compositionally biased region" description="Pro residues" evidence="7">
    <location>
        <begin position="415"/>
        <end position="426"/>
    </location>
</feature>
<evidence type="ECO:0000256" key="3">
    <source>
        <dbReference type="ARBA" id="ARBA00022723"/>
    </source>
</evidence>
<feature type="domain" description="Peptidase C-terminal archaeal/bacterial" evidence="9">
    <location>
        <begin position="683"/>
        <end position="746"/>
    </location>
</feature>
<feature type="domain" description="Peptidase C-terminal archaeal/bacterial" evidence="9">
    <location>
        <begin position="564"/>
        <end position="631"/>
    </location>
</feature>
<feature type="region of interest" description="Disordered" evidence="7">
    <location>
        <begin position="408"/>
        <end position="433"/>
    </location>
</feature>
<dbReference type="SUPFAM" id="SSF89260">
    <property type="entry name" value="Collagen-binding domain"/>
    <property type="match status" value="1"/>
</dbReference>
<dbReference type="InterPro" id="IPR007484">
    <property type="entry name" value="Peptidase_M28"/>
</dbReference>
<dbReference type="RefSeq" id="WP_367024235.1">
    <property type="nucleotide sequence ID" value="NZ_JBFDAH010000029.1"/>
</dbReference>
<dbReference type="InterPro" id="IPR045175">
    <property type="entry name" value="M28_fam"/>
</dbReference>
<feature type="signal peptide" evidence="8">
    <location>
        <begin position="1"/>
        <end position="22"/>
    </location>
</feature>
<feature type="chain" id="PRO_5046161387" evidence="8">
    <location>
        <begin position="23"/>
        <end position="761"/>
    </location>
</feature>
<evidence type="ECO:0000313" key="11">
    <source>
        <dbReference type="EMBL" id="MEW4367531.1"/>
    </source>
</evidence>
<evidence type="ECO:0000256" key="7">
    <source>
        <dbReference type="SAM" id="MobiDB-lite"/>
    </source>
</evidence>
<evidence type="ECO:0000259" key="10">
    <source>
        <dbReference type="Pfam" id="PF04389"/>
    </source>
</evidence>
<dbReference type="InterPro" id="IPR007280">
    <property type="entry name" value="Peptidase_C_arc/bac"/>
</dbReference>
<dbReference type="EMBL" id="JBFDAH010000029">
    <property type="protein sequence ID" value="MEW4367531.1"/>
    <property type="molecule type" value="Genomic_DNA"/>
</dbReference>
<organism evidence="11 12">
    <name type="scientific">Aliikangiella maris</name>
    <dbReference type="NCBI Taxonomy" id="3162458"/>
    <lineage>
        <taxon>Bacteria</taxon>
        <taxon>Pseudomonadati</taxon>
        <taxon>Pseudomonadota</taxon>
        <taxon>Gammaproteobacteria</taxon>
        <taxon>Oceanospirillales</taxon>
        <taxon>Pleioneaceae</taxon>
        <taxon>Aliikangiella</taxon>
    </lineage>
</organism>
<keyword evidence="12" id="KW-1185">Reference proteome</keyword>
<feature type="domain" description="Peptidase C-terminal archaeal/bacterial" evidence="9">
    <location>
        <begin position="450"/>
        <end position="514"/>
    </location>
</feature>
<evidence type="ECO:0000313" key="12">
    <source>
        <dbReference type="Proteomes" id="UP001554427"/>
    </source>
</evidence>
<accession>A0ABV3MTM6</accession>
<dbReference type="Pfam" id="PF04151">
    <property type="entry name" value="PPC"/>
    <property type="match status" value="3"/>
</dbReference>
<keyword evidence="4 8" id="KW-0732">Signal</keyword>
<comment type="caution">
    <text evidence="11">The sequence shown here is derived from an EMBL/GenBank/DDBJ whole genome shotgun (WGS) entry which is preliminary data.</text>
</comment>
<evidence type="ECO:0000256" key="4">
    <source>
        <dbReference type="ARBA" id="ARBA00022729"/>
    </source>
</evidence>
<sequence length="761" mass="81008">MNKNIMTLLALGGMTFLPPAFTQSQSGLTSQIDDDEKQVWVSIGTDAYDLITQKYTTQFDFKRANIRNASHGNVAVVQMAESKIPQLSKLMHDEFHRCGGFIFHDTFTEAHLFATAPSQIMPSVAVNYTINNSAAVNALVNQLSTTNLTSTVNTLKNYHNRYYTQQSGVDAANWIKDKWQSISNGRSDISVETYAHSWNQPSVIATITGTTNPNEIVVVGGHLDSINQSNASTGRAPGADDNASGIAVLTETLRAIVASGFKPERTVKIMGYAAEEVGLRGSKAIAQSYKSSGKNVIGVAQFDMSGYKGNQSADIVFVSDYTNNAQNQFMGQLVDTYQSGVTHETSQCGYACSDHASWNNEGFAASFPAEARINNSNPNIHTANDTSYSVSHSIKFARLSAAYVAELAKGSTDGTPPPPPPPPPPGGSSELQNGVAKTNLSANSGNELNYTFDVPAGATDIKVEMSGGTGDADLYVRFGSAPTDATYDCRPYKSGNAESCSLNQAGGRYYVRLKAYSNFSGVTLKGSYTGSTTPPPPPPPPPGGKNELQNGVAQTNLSAATGDALVYTFNVPSGATDIRFDMSGGTGDADLYTRFGSEPTDATYDCRPYKSGNTESCTGSQSGGIYYVRLKAYQAFSGVSITASYNDGGTTPPPPPPPGNEPIDETQTGISVSQGQWTRYTQQLGAGYSQLEVTISGGSGDADLYVRHGSQSTSSSYDCRPYKSGNNETCTFNNPQSGTWYIDLYGYSSASNVTLNVKGTP</sequence>
<dbReference type="Proteomes" id="UP001554427">
    <property type="component" value="Unassembled WGS sequence"/>
</dbReference>
<proteinExistence type="predicted"/>
<reference evidence="11 12" key="1">
    <citation type="submission" date="2024-06" db="EMBL/GenBank/DDBJ databases">
        <title>Aliikangiella maris sp. nov., sp. nov., a phycosphere bacterium isolated from seawater and ecosystem role in Phaeocystis globosa blooms.</title>
        <authorList>
            <person name="Li F."/>
        </authorList>
    </citation>
    <scope>NUCLEOTIDE SEQUENCE [LARGE SCALE GENOMIC DNA]</scope>
    <source>
        <strain evidence="11 12">GXAS 306</strain>
    </source>
</reference>
<feature type="domain" description="Peptidase M28" evidence="10">
    <location>
        <begin position="203"/>
        <end position="388"/>
    </location>
</feature>
<name>A0ABV3MTM6_9GAMM</name>
<dbReference type="PANTHER" id="PTHR12147">
    <property type="entry name" value="METALLOPEPTIDASE M28 FAMILY MEMBER"/>
    <property type="match status" value="1"/>
</dbReference>
<evidence type="ECO:0000256" key="1">
    <source>
        <dbReference type="ARBA" id="ARBA00022438"/>
    </source>
</evidence>
<dbReference type="Gene3D" id="2.60.120.380">
    <property type="match status" value="3"/>
</dbReference>
<dbReference type="Gene3D" id="3.40.630.10">
    <property type="entry name" value="Zn peptidases"/>
    <property type="match status" value="1"/>
</dbReference>
<keyword evidence="6" id="KW-0862">Zinc</keyword>
<evidence type="ECO:0000256" key="8">
    <source>
        <dbReference type="SAM" id="SignalP"/>
    </source>
</evidence>
<keyword evidence="3" id="KW-0479">Metal-binding</keyword>
<feature type="region of interest" description="Disordered" evidence="7">
    <location>
        <begin position="527"/>
        <end position="549"/>
    </location>
</feature>
<dbReference type="PANTHER" id="PTHR12147:SF56">
    <property type="entry name" value="AMINOPEPTIDASE YDR415C-RELATED"/>
    <property type="match status" value="1"/>
</dbReference>
<keyword evidence="2" id="KW-0645">Protease</keyword>
<evidence type="ECO:0000256" key="6">
    <source>
        <dbReference type="ARBA" id="ARBA00022833"/>
    </source>
</evidence>
<dbReference type="Pfam" id="PF04389">
    <property type="entry name" value="Peptidase_M28"/>
    <property type="match status" value="1"/>
</dbReference>
<evidence type="ECO:0000256" key="2">
    <source>
        <dbReference type="ARBA" id="ARBA00022670"/>
    </source>
</evidence>
<keyword evidence="5" id="KW-0378">Hydrolase</keyword>
<keyword evidence="1" id="KW-0031">Aminopeptidase</keyword>
<feature type="compositionally biased region" description="Pro residues" evidence="7">
    <location>
        <begin position="651"/>
        <end position="660"/>
    </location>
</feature>
<evidence type="ECO:0000256" key="5">
    <source>
        <dbReference type="ARBA" id="ARBA00022801"/>
    </source>
</evidence>
<evidence type="ECO:0000259" key="9">
    <source>
        <dbReference type="Pfam" id="PF04151"/>
    </source>
</evidence>